<evidence type="ECO:0000313" key="2">
    <source>
        <dbReference type="Proteomes" id="UP000197717"/>
    </source>
</evidence>
<dbReference type="SUPFAM" id="SSF53756">
    <property type="entry name" value="UDP-Glycosyltransferase/glycogen phosphorylase"/>
    <property type="match status" value="1"/>
</dbReference>
<accession>A0ABM6LV10</accession>
<name>A0ABM6LV10_9GAMM</name>
<dbReference type="Gene3D" id="3.40.50.2000">
    <property type="entry name" value="Glycogen Phosphorylase B"/>
    <property type="match status" value="1"/>
</dbReference>
<sequence length="346" mass="40378">MKILHLPTSVGNHGYSLACAERRAGHDSHSLVIDKNPLGMKADELVVLPKSRLKNVLKRIKTFYQVSSKFDIYHFNFGQTLLDFPSYGLDYLDLPFYRGHKFATFNGSDIRQPVDKSINPFSPYLKDVEDRTSYLKRQERINKLFNNIEFAFVQNPDLLRFLPEGRAEFIPYIKESWFDSDGQKKTKRNRKFTIVHAPTNREVKGSRYIIEAISKLKDEFDIEFRLIENMTHSQAKEAYRNADLLIDQVRLGWYGGVAVEAMRMGVPVAVYINEADLIYISDDMKRDIDEAFLRVNPTNIYERIAEVLDSPLKYNYLVDASLDYVNTHHDPDKLIEKVLFRYRMNL</sequence>
<dbReference type="Proteomes" id="UP000197717">
    <property type="component" value="Chromosome"/>
</dbReference>
<gene>
    <name evidence="1" type="ORF">CEW91_09885</name>
</gene>
<reference evidence="1 2" key="1">
    <citation type="submission" date="2017-06" db="EMBL/GenBank/DDBJ databases">
        <title>Complete genome sequence of Idiomarina piscisalsi strain 10PY1A isolated from soil of Soudi Arabia.</title>
        <authorList>
            <person name="Kim M.-C."/>
            <person name="Jung B.K."/>
            <person name="Budiyanto F."/>
            <person name="Nzila A."/>
            <person name="Shin J.-H."/>
        </authorList>
    </citation>
    <scope>NUCLEOTIDE SEQUENCE [LARGE SCALE GENOMIC DNA]</scope>
    <source>
        <strain evidence="1 2">10PY1A</strain>
    </source>
</reference>
<evidence type="ECO:0008006" key="3">
    <source>
        <dbReference type="Google" id="ProtNLM"/>
    </source>
</evidence>
<organism evidence="1 2">
    <name type="scientific">Idiomarina piscisalsi</name>
    <dbReference type="NCBI Taxonomy" id="1096243"/>
    <lineage>
        <taxon>Bacteria</taxon>
        <taxon>Pseudomonadati</taxon>
        <taxon>Pseudomonadota</taxon>
        <taxon>Gammaproteobacteria</taxon>
        <taxon>Alteromonadales</taxon>
        <taxon>Idiomarinaceae</taxon>
        <taxon>Idiomarina</taxon>
    </lineage>
</organism>
<evidence type="ECO:0000313" key="1">
    <source>
        <dbReference type="EMBL" id="ASG66426.1"/>
    </source>
</evidence>
<dbReference type="EMBL" id="CP022133">
    <property type="protein sequence ID" value="ASG66426.1"/>
    <property type="molecule type" value="Genomic_DNA"/>
</dbReference>
<protein>
    <recommendedName>
        <fullName evidence="3">Glycosyltransferase</fullName>
    </recommendedName>
</protein>
<proteinExistence type="predicted"/>
<keyword evidence="2" id="KW-1185">Reference proteome</keyword>
<dbReference type="RefSeq" id="WP_088768797.1">
    <property type="nucleotide sequence ID" value="NZ_CP022133.1"/>
</dbReference>